<accession>A0AAN6WIZ2</accession>
<feature type="transmembrane region" description="Helical" evidence="7">
    <location>
        <begin position="314"/>
        <end position="334"/>
    </location>
</feature>
<feature type="transmembrane region" description="Helical" evidence="7">
    <location>
        <begin position="172"/>
        <end position="191"/>
    </location>
</feature>
<reference evidence="9" key="1">
    <citation type="journal article" date="2023" name="Mol. Phylogenet. Evol.">
        <title>Genome-scale phylogeny and comparative genomics of the fungal order Sordariales.</title>
        <authorList>
            <person name="Hensen N."/>
            <person name="Bonometti L."/>
            <person name="Westerberg I."/>
            <person name="Brannstrom I.O."/>
            <person name="Guillou S."/>
            <person name="Cros-Aarteil S."/>
            <person name="Calhoun S."/>
            <person name="Haridas S."/>
            <person name="Kuo A."/>
            <person name="Mondo S."/>
            <person name="Pangilinan J."/>
            <person name="Riley R."/>
            <person name="LaButti K."/>
            <person name="Andreopoulos B."/>
            <person name="Lipzen A."/>
            <person name="Chen C."/>
            <person name="Yan M."/>
            <person name="Daum C."/>
            <person name="Ng V."/>
            <person name="Clum A."/>
            <person name="Steindorff A."/>
            <person name="Ohm R.A."/>
            <person name="Martin F."/>
            <person name="Silar P."/>
            <person name="Natvig D.O."/>
            <person name="Lalanne C."/>
            <person name="Gautier V."/>
            <person name="Ament-Velasquez S.L."/>
            <person name="Kruys A."/>
            <person name="Hutchinson M.I."/>
            <person name="Powell A.J."/>
            <person name="Barry K."/>
            <person name="Miller A.N."/>
            <person name="Grigoriev I.V."/>
            <person name="Debuchy R."/>
            <person name="Gladieux P."/>
            <person name="Hiltunen Thoren M."/>
            <person name="Johannesson H."/>
        </authorList>
    </citation>
    <scope>NUCLEOTIDE SEQUENCE</scope>
    <source>
        <strain evidence="9">PSN309</strain>
    </source>
</reference>
<dbReference type="InterPro" id="IPR020846">
    <property type="entry name" value="MFS_dom"/>
</dbReference>
<dbReference type="PROSITE" id="PS50850">
    <property type="entry name" value="MFS"/>
    <property type="match status" value="1"/>
</dbReference>
<feature type="transmembrane region" description="Helical" evidence="7">
    <location>
        <begin position="280"/>
        <end position="302"/>
    </location>
</feature>
<dbReference type="AlphaFoldDB" id="A0AAN6WIZ2"/>
<dbReference type="FunFam" id="1.20.1250.20:FF:000057">
    <property type="entry name" value="MFS general substrate transporter"/>
    <property type="match status" value="1"/>
</dbReference>
<feature type="transmembrane region" description="Helical" evidence="7">
    <location>
        <begin position="109"/>
        <end position="128"/>
    </location>
</feature>
<dbReference type="GO" id="GO:0022857">
    <property type="term" value="F:transmembrane transporter activity"/>
    <property type="evidence" value="ECO:0007669"/>
    <property type="project" value="InterPro"/>
</dbReference>
<feature type="transmembrane region" description="Helical" evidence="7">
    <location>
        <begin position="405"/>
        <end position="426"/>
    </location>
</feature>
<dbReference type="Proteomes" id="UP001302126">
    <property type="component" value="Unassembled WGS sequence"/>
</dbReference>
<dbReference type="EMBL" id="MU864592">
    <property type="protein sequence ID" value="KAK4182958.1"/>
    <property type="molecule type" value="Genomic_DNA"/>
</dbReference>
<dbReference type="SUPFAM" id="SSF103473">
    <property type="entry name" value="MFS general substrate transporter"/>
    <property type="match status" value="1"/>
</dbReference>
<feature type="compositionally biased region" description="Polar residues" evidence="6">
    <location>
        <begin position="1"/>
        <end position="11"/>
    </location>
</feature>
<evidence type="ECO:0000256" key="2">
    <source>
        <dbReference type="ARBA" id="ARBA00022448"/>
    </source>
</evidence>
<feature type="transmembrane region" description="Helical" evidence="7">
    <location>
        <begin position="203"/>
        <end position="225"/>
    </location>
</feature>
<evidence type="ECO:0000256" key="4">
    <source>
        <dbReference type="ARBA" id="ARBA00022989"/>
    </source>
</evidence>
<reference evidence="9" key="2">
    <citation type="submission" date="2023-05" db="EMBL/GenBank/DDBJ databases">
        <authorList>
            <consortium name="Lawrence Berkeley National Laboratory"/>
            <person name="Steindorff A."/>
            <person name="Hensen N."/>
            <person name="Bonometti L."/>
            <person name="Westerberg I."/>
            <person name="Brannstrom I.O."/>
            <person name="Guillou S."/>
            <person name="Cros-Aarteil S."/>
            <person name="Calhoun S."/>
            <person name="Haridas S."/>
            <person name="Kuo A."/>
            <person name="Mondo S."/>
            <person name="Pangilinan J."/>
            <person name="Riley R."/>
            <person name="Labutti K."/>
            <person name="Andreopoulos B."/>
            <person name="Lipzen A."/>
            <person name="Chen C."/>
            <person name="Yanf M."/>
            <person name="Daum C."/>
            <person name="Ng V."/>
            <person name="Clum A."/>
            <person name="Ohm R."/>
            <person name="Martin F."/>
            <person name="Silar P."/>
            <person name="Natvig D."/>
            <person name="Lalanne C."/>
            <person name="Gautier V."/>
            <person name="Ament-Velasquez S.L."/>
            <person name="Kruys A."/>
            <person name="Hutchinson M.I."/>
            <person name="Powell A.J."/>
            <person name="Barry K."/>
            <person name="Miller A.N."/>
            <person name="Grigoriev I.V."/>
            <person name="Debuchy R."/>
            <person name="Gladieux P."/>
            <person name="Thoren M.H."/>
            <person name="Johannesson H."/>
        </authorList>
    </citation>
    <scope>NUCLEOTIDE SEQUENCE</scope>
    <source>
        <strain evidence="9">PSN309</strain>
    </source>
</reference>
<keyword evidence="2" id="KW-0813">Transport</keyword>
<evidence type="ECO:0000256" key="1">
    <source>
        <dbReference type="ARBA" id="ARBA00004141"/>
    </source>
</evidence>
<feature type="domain" description="Major facilitator superfamily (MFS) profile" evidence="8">
    <location>
        <begin position="43"/>
        <end position="463"/>
    </location>
</feature>
<protein>
    <submittedName>
        <fullName evidence="9">Transporter-like protein 21</fullName>
    </submittedName>
</protein>
<dbReference type="InterPro" id="IPR011701">
    <property type="entry name" value="MFS"/>
</dbReference>
<proteinExistence type="predicted"/>
<dbReference type="Pfam" id="PF07690">
    <property type="entry name" value="MFS_1"/>
    <property type="match status" value="1"/>
</dbReference>
<feature type="transmembrane region" description="Helical" evidence="7">
    <location>
        <begin position="438"/>
        <end position="458"/>
    </location>
</feature>
<dbReference type="PANTHER" id="PTHR43791">
    <property type="entry name" value="PERMEASE-RELATED"/>
    <property type="match status" value="1"/>
</dbReference>
<feature type="region of interest" description="Disordered" evidence="6">
    <location>
        <begin position="1"/>
        <end position="26"/>
    </location>
</feature>
<dbReference type="InterPro" id="IPR036259">
    <property type="entry name" value="MFS_trans_sf"/>
</dbReference>
<evidence type="ECO:0000313" key="9">
    <source>
        <dbReference type="EMBL" id="KAK4182958.1"/>
    </source>
</evidence>
<dbReference type="PANTHER" id="PTHR43791:SF38">
    <property type="entry name" value="MAJOR FACILITATOR SUPERFAMILY (MFS) PROFILE DOMAIN-CONTAINING PROTEIN"/>
    <property type="match status" value="1"/>
</dbReference>
<keyword evidence="3 7" id="KW-0812">Transmembrane</keyword>
<evidence type="ECO:0000313" key="10">
    <source>
        <dbReference type="Proteomes" id="UP001302126"/>
    </source>
</evidence>
<dbReference type="Gene3D" id="1.20.1250.20">
    <property type="entry name" value="MFS general substrate transporter like domains"/>
    <property type="match status" value="2"/>
</dbReference>
<name>A0AAN6WIZ2_9PEZI</name>
<gene>
    <name evidence="9" type="ORF">QBC35DRAFT_444271</name>
</gene>
<evidence type="ECO:0000256" key="7">
    <source>
        <dbReference type="SAM" id="Phobius"/>
    </source>
</evidence>
<evidence type="ECO:0000259" key="8">
    <source>
        <dbReference type="PROSITE" id="PS50850"/>
    </source>
</evidence>
<keyword evidence="10" id="KW-1185">Reference proteome</keyword>
<organism evidence="9 10">
    <name type="scientific">Podospora australis</name>
    <dbReference type="NCBI Taxonomy" id="1536484"/>
    <lineage>
        <taxon>Eukaryota</taxon>
        <taxon>Fungi</taxon>
        <taxon>Dikarya</taxon>
        <taxon>Ascomycota</taxon>
        <taxon>Pezizomycotina</taxon>
        <taxon>Sordariomycetes</taxon>
        <taxon>Sordariomycetidae</taxon>
        <taxon>Sordariales</taxon>
        <taxon>Podosporaceae</taxon>
        <taxon>Podospora</taxon>
    </lineage>
</organism>
<feature type="transmembrane region" description="Helical" evidence="7">
    <location>
        <begin position="373"/>
        <end position="393"/>
    </location>
</feature>
<feature type="transmembrane region" description="Helical" evidence="7">
    <location>
        <begin position="134"/>
        <end position="160"/>
    </location>
</feature>
<sequence>MGGQSEKSLSQDGVMAAEIPSSGETSWSSDAERKLVRKIDLFLLPSIWLMSLFSWMDRANLGNANIAGLTADLGLSSSQFSMAVITYYFGYIIWVPISTMILARTRPSLYLPAIMMLWGAVTCGGAGVKTYPQLLALRVLLGILESGLSPGITYMFSCWYRPDEIGKRVSTYNTSALVGGAFGGLIAGGVMENLEGAKGLRGWRWLFLIEGLVTIVVSVAAISTLPDIPATWGRLSPEEKTIAMKRLQNIGIQVNDSGKSKPKLGVGQCVVLALKDWRSYAIALGAGFISAMLIMAYFYPVLVRGLGYTDPVKAQYMTVPIWAVGLVFTMASGFVTDRLPHWRVPVLASCLLLSVIMAVITCAVYNFKARYVFLALMTGGVWAGFTQGIAYIAELFQDVPPEQRAVTMGLMSVVGSTGNVYGAYLFPAGHAPKYLVGFGMVAATGAIAAGSFLLIWILERRKQRYERR</sequence>
<evidence type="ECO:0000256" key="3">
    <source>
        <dbReference type="ARBA" id="ARBA00022692"/>
    </source>
</evidence>
<comment type="subcellular location">
    <subcellularLocation>
        <location evidence="1">Membrane</location>
        <topology evidence="1">Multi-pass membrane protein</topology>
    </subcellularLocation>
</comment>
<evidence type="ECO:0000256" key="5">
    <source>
        <dbReference type="ARBA" id="ARBA00023136"/>
    </source>
</evidence>
<keyword evidence="4 7" id="KW-1133">Transmembrane helix</keyword>
<dbReference type="GO" id="GO:0016020">
    <property type="term" value="C:membrane"/>
    <property type="evidence" value="ECO:0007669"/>
    <property type="project" value="UniProtKB-SubCell"/>
</dbReference>
<evidence type="ECO:0000256" key="6">
    <source>
        <dbReference type="SAM" id="MobiDB-lite"/>
    </source>
</evidence>
<feature type="transmembrane region" description="Helical" evidence="7">
    <location>
        <begin position="76"/>
        <end position="97"/>
    </location>
</feature>
<comment type="caution">
    <text evidence="9">The sequence shown here is derived from an EMBL/GenBank/DDBJ whole genome shotgun (WGS) entry which is preliminary data.</text>
</comment>
<keyword evidence="5 7" id="KW-0472">Membrane</keyword>
<feature type="transmembrane region" description="Helical" evidence="7">
    <location>
        <begin position="346"/>
        <end position="367"/>
    </location>
</feature>